<dbReference type="GO" id="GO:0005524">
    <property type="term" value="F:ATP binding"/>
    <property type="evidence" value="ECO:0007669"/>
    <property type="project" value="UniProtKB-UniRule"/>
</dbReference>
<sequence length="297" mass="34220">MFFQDIKLALIEFWMESGCILLEGYDMKVGAGTSHPATALMCLTKNPWNVVYVQPSTRPTDGRYAITPNRTQFYYQLQVIMKPSPDNIQALCLQSLRNIGLKVESNNICFIEDDWQNPTLGASGLGWELQLNGTEILQFTYMQQIGGLKCNPVPCEITYGLERLAMHVQNVDSFWDIIWSPSGITYGELFKKQEETYSHFNFEYANTEMLLNHFQDNIAECKRLLVIAREKNINLVMQAYDCFLSAAHLFNLLEARKMITIVQRTSYMKVLREVATMCCKEWIEFESENVAHKDLNS</sequence>
<evidence type="ECO:0000256" key="8">
    <source>
        <dbReference type="ARBA" id="ARBA00047937"/>
    </source>
</evidence>
<dbReference type="GO" id="GO:0005829">
    <property type="term" value="C:cytosol"/>
    <property type="evidence" value="ECO:0007669"/>
    <property type="project" value="TreeGrafter"/>
</dbReference>
<proteinExistence type="inferred from homology"/>
<comment type="similarity">
    <text evidence="1 9">Belongs to the class-II aminoacyl-tRNA synthetase family.</text>
</comment>
<evidence type="ECO:0000256" key="2">
    <source>
        <dbReference type="ARBA" id="ARBA00011209"/>
    </source>
</evidence>
<evidence type="ECO:0000256" key="7">
    <source>
        <dbReference type="ARBA" id="ARBA00023146"/>
    </source>
</evidence>
<dbReference type="Proteomes" id="UP000244519">
    <property type="component" value="Chromosome"/>
</dbReference>
<keyword evidence="3 9" id="KW-0436">Ligase</keyword>
<comment type="subunit">
    <text evidence="2 9">Tetramer of two alpha and two beta subunits.</text>
</comment>
<comment type="subcellular location">
    <subcellularLocation>
        <location evidence="9">Cytoplasm</location>
    </subcellularLocation>
</comment>
<reference evidence="10 11" key="1">
    <citation type="journal article" date="2018" name="Genome Biol. Evol.">
        <title>The Genome Sequence of "Candidatus Fokinia solitaria": Insights on Reductive Evolution in Rickettsiales.</title>
        <authorList>
            <person name="Floriano A.M."/>
            <person name="Castelli M."/>
            <person name="Krenek S."/>
            <person name="Berendonk T.U."/>
            <person name="Bazzocchi C."/>
            <person name="Petroni G."/>
            <person name="Sassera D."/>
        </authorList>
    </citation>
    <scope>NUCLEOTIDE SEQUENCE [LARGE SCALE GENOMIC DNA]</scope>
    <source>
        <strain evidence="10">Rio ETE_ALG 3VII</strain>
    </source>
</reference>
<keyword evidence="9" id="KW-0963">Cytoplasm</keyword>
<gene>
    <name evidence="9" type="primary">glyQ</name>
    <name evidence="10" type="ORF">Fsol_00418</name>
</gene>
<dbReference type="PANTHER" id="PTHR30075">
    <property type="entry name" value="GLYCYL-TRNA SYNTHETASE"/>
    <property type="match status" value="1"/>
</dbReference>
<evidence type="ECO:0000256" key="6">
    <source>
        <dbReference type="ARBA" id="ARBA00022917"/>
    </source>
</evidence>
<keyword evidence="7 9" id="KW-0030">Aminoacyl-tRNA synthetase</keyword>
<dbReference type="NCBIfam" id="NF006827">
    <property type="entry name" value="PRK09348.1"/>
    <property type="match status" value="1"/>
</dbReference>
<dbReference type="EMBL" id="CP025989">
    <property type="protein sequence ID" value="AWD33213.1"/>
    <property type="molecule type" value="Genomic_DNA"/>
</dbReference>
<dbReference type="Gene3D" id="3.30.930.10">
    <property type="entry name" value="Bira Bifunctional Protein, Domain 2"/>
    <property type="match status" value="1"/>
</dbReference>
<dbReference type="InterPro" id="IPR002310">
    <property type="entry name" value="Gly-tRNA_ligase_asu"/>
</dbReference>
<protein>
    <recommendedName>
        <fullName evidence="9">Glycine--tRNA ligase alpha subunit</fullName>
        <ecNumber evidence="9">6.1.1.14</ecNumber>
    </recommendedName>
    <alternativeName>
        <fullName evidence="9">Glycyl-tRNA synthetase alpha subunit</fullName>
        <shortName evidence="9">GlyRS</shortName>
    </alternativeName>
</protein>
<dbReference type="GO" id="GO:0006426">
    <property type="term" value="P:glycyl-tRNA aminoacylation"/>
    <property type="evidence" value="ECO:0007669"/>
    <property type="project" value="UniProtKB-UniRule"/>
</dbReference>
<comment type="catalytic activity">
    <reaction evidence="8 9">
        <text>tRNA(Gly) + glycine + ATP = glycyl-tRNA(Gly) + AMP + diphosphate</text>
        <dbReference type="Rhea" id="RHEA:16013"/>
        <dbReference type="Rhea" id="RHEA-COMP:9664"/>
        <dbReference type="Rhea" id="RHEA-COMP:9683"/>
        <dbReference type="ChEBI" id="CHEBI:30616"/>
        <dbReference type="ChEBI" id="CHEBI:33019"/>
        <dbReference type="ChEBI" id="CHEBI:57305"/>
        <dbReference type="ChEBI" id="CHEBI:78442"/>
        <dbReference type="ChEBI" id="CHEBI:78522"/>
        <dbReference type="ChEBI" id="CHEBI:456215"/>
        <dbReference type="EC" id="6.1.1.14"/>
    </reaction>
</comment>
<dbReference type="Gene3D" id="1.20.58.180">
    <property type="entry name" value="Class II aaRS and biotin synthetases, domain 2"/>
    <property type="match status" value="1"/>
</dbReference>
<dbReference type="GO" id="GO:0004820">
    <property type="term" value="F:glycine-tRNA ligase activity"/>
    <property type="evidence" value="ECO:0007669"/>
    <property type="project" value="UniProtKB-UniRule"/>
</dbReference>
<dbReference type="RefSeq" id="WP_108673238.1">
    <property type="nucleotide sequence ID" value="NZ_CP025989.1"/>
</dbReference>
<name>A0A2U8BSC3_9RICK</name>
<accession>A0A2U8BSC3</accession>
<keyword evidence="4 9" id="KW-0547">Nucleotide-binding</keyword>
<dbReference type="InterPro" id="IPR045864">
    <property type="entry name" value="aa-tRNA-synth_II/BPL/LPL"/>
</dbReference>
<evidence type="ECO:0000256" key="4">
    <source>
        <dbReference type="ARBA" id="ARBA00022741"/>
    </source>
</evidence>
<keyword evidence="6 9" id="KW-0648">Protein biosynthesis</keyword>
<dbReference type="OrthoDB" id="9802183at2"/>
<dbReference type="PRINTS" id="PR01044">
    <property type="entry name" value="TRNASYNTHGA"/>
</dbReference>
<dbReference type="HAMAP" id="MF_00254">
    <property type="entry name" value="Gly_tRNA_synth_alpha"/>
    <property type="match status" value="1"/>
</dbReference>
<keyword evidence="5 9" id="KW-0067">ATP-binding</keyword>
<evidence type="ECO:0000256" key="5">
    <source>
        <dbReference type="ARBA" id="ARBA00022840"/>
    </source>
</evidence>
<dbReference type="EC" id="6.1.1.14" evidence="9"/>
<evidence type="ECO:0000313" key="11">
    <source>
        <dbReference type="Proteomes" id="UP000244519"/>
    </source>
</evidence>
<keyword evidence="11" id="KW-1185">Reference proteome</keyword>
<dbReference type="InterPro" id="IPR006194">
    <property type="entry name" value="Gly-tRNA-synth_heterodimer"/>
</dbReference>
<evidence type="ECO:0000256" key="3">
    <source>
        <dbReference type="ARBA" id="ARBA00022598"/>
    </source>
</evidence>
<dbReference type="SUPFAM" id="SSF55681">
    <property type="entry name" value="Class II aaRS and biotin synthetases"/>
    <property type="match status" value="1"/>
</dbReference>
<evidence type="ECO:0000256" key="1">
    <source>
        <dbReference type="ARBA" id="ARBA00008226"/>
    </source>
</evidence>
<evidence type="ECO:0000256" key="9">
    <source>
        <dbReference type="HAMAP-Rule" id="MF_00254"/>
    </source>
</evidence>
<dbReference type="PANTHER" id="PTHR30075:SF2">
    <property type="entry name" value="GLYCINE--TRNA LIGASE, CHLOROPLASTIC_MITOCHONDRIAL 2"/>
    <property type="match status" value="1"/>
</dbReference>
<organism evidence="10 11">
    <name type="scientific">Candidatus Fokinia solitaria</name>
    <dbReference type="NCBI Taxonomy" id="1802984"/>
    <lineage>
        <taxon>Bacteria</taxon>
        <taxon>Pseudomonadati</taxon>
        <taxon>Pseudomonadota</taxon>
        <taxon>Alphaproteobacteria</taxon>
        <taxon>Rickettsiales</taxon>
        <taxon>Candidatus Midichloriaceae</taxon>
        <taxon>Candidatus Fokinia</taxon>
    </lineage>
</organism>
<dbReference type="KEGG" id="fso:Fsol_00418"/>
<dbReference type="PROSITE" id="PS50861">
    <property type="entry name" value="AA_TRNA_LIGASE_II_GLYAB"/>
    <property type="match status" value="1"/>
</dbReference>
<dbReference type="Pfam" id="PF02091">
    <property type="entry name" value="tRNA-synt_2e"/>
    <property type="match status" value="1"/>
</dbReference>
<evidence type="ECO:0000313" key="10">
    <source>
        <dbReference type="EMBL" id="AWD33213.1"/>
    </source>
</evidence>
<dbReference type="AlphaFoldDB" id="A0A2U8BSC3"/>